<dbReference type="SUPFAM" id="SSF53335">
    <property type="entry name" value="S-adenosyl-L-methionine-dependent methyltransferases"/>
    <property type="match status" value="1"/>
</dbReference>
<comment type="caution">
    <text evidence="4">The sequence shown here is derived from an EMBL/GenBank/DDBJ whole genome shotgun (WGS) entry which is preliminary data.</text>
</comment>
<dbReference type="CDD" id="cd02440">
    <property type="entry name" value="AdoMet_MTases"/>
    <property type="match status" value="1"/>
</dbReference>
<dbReference type="GO" id="GO:0032259">
    <property type="term" value="P:methylation"/>
    <property type="evidence" value="ECO:0007669"/>
    <property type="project" value="UniProtKB-KW"/>
</dbReference>
<evidence type="ECO:0000313" key="5">
    <source>
        <dbReference type="Proteomes" id="UP001055111"/>
    </source>
</evidence>
<proteinExistence type="predicted"/>
<dbReference type="Pfam" id="PF13489">
    <property type="entry name" value="Methyltransf_23"/>
    <property type="match status" value="1"/>
</dbReference>
<accession>A0AA37I9F0</accession>
<evidence type="ECO:0000256" key="2">
    <source>
        <dbReference type="ARBA" id="ARBA00022679"/>
    </source>
</evidence>
<dbReference type="AlphaFoldDB" id="A0AA37I9F0"/>
<gene>
    <name evidence="4" type="ORF">CBA19CS42_10930</name>
</gene>
<dbReference type="PANTHER" id="PTHR43464">
    <property type="entry name" value="METHYLTRANSFERASE"/>
    <property type="match status" value="1"/>
</dbReference>
<evidence type="ECO:0000313" key="4">
    <source>
        <dbReference type="EMBL" id="GJH25024.1"/>
    </source>
</evidence>
<dbReference type="InterPro" id="IPR029063">
    <property type="entry name" value="SAM-dependent_MTases_sf"/>
</dbReference>
<evidence type="ECO:0000256" key="3">
    <source>
        <dbReference type="ARBA" id="ARBA00022691"/>
    </source>
</evidence>
<protein>
    <submittedName>
        <fullName evidence="4">Methyltransferase domain-containing protein</fullName>
    </submittedName>
</protein>
<keyword evidence="3" id="KW-0949">S-adenosyl-L-methionine</keyword>
<dbReference type="PANTHER" id="PTHR43464:SF19">
    <property type="entry name" value="UBIQUINONE BIOSYNTHESIS O-METHYLTRANSFERASE, MITOCHONDRIAL"/>
    <property type="match status" value="1"/>
</dbReference>
<dbReference type="Gene3D" id="3.40.50.150">
    <property type="entry name" value="Vaccinia Virus protein VP39"/>
    <property type="match status" value="1"/>
</dbReference>
<evidence type="ECO:0000256" key="1">
    <source>
        <dbReference type="ARBA" id="ARBA00022603"/>
    </source>
</evidence>
<sequence>MHSNIKRKIGRHLHTEMLAPASASIPSVDSAATPAQLRRFFYAAYCDTPAPFRWLSAIRPYVCPYDKLLPFIRDGAEILDVGCGAGSLLTLLAAMKKIRRGVGCDVMAPPLESARAAAQRIGAQDILTFEHVRSVAEAPEGPFDVVAMVDVLHHVPPGSRSDVFAAAAQRVKPGGIFLYKDMTARPGGRRLAHNIDDYIFTREWVEQVPEGAVETWAGDQRLALVHGEFIPRLIYGHELRVFQRLEH</sequence>
<name>A0AA37I9F0_9BURK</name>
<dbReference type="EMBL" id="BPUS01000003">
    <property type="protein sequence ID" value="GJH25024.1"/>
    <property type="molecule type" value="Genomic_DNA"/>
</dbReference>
<keyword evidence="2" id="KW-0808">Transferase</keyword>
<dbReference type="Proteomes" id="UP001055111">
    <property type="component" value="Unassembled WGS sequence"/>
</dbReference>
<organism evidence="4 5">
    <name type="scientific">Caballeronia novacaledonica</name>
    <dbReference type="NCBI Taxonomy" id="1544861"/>
    <lineage>
        <taxon>Bacteria</taxon>
        <taxon>Pseudomonadati</taxon>
        <taxon>Pseudomonadota</taxon>
        <taxon>Betaproteobacteria</taxon>
        <taxon>Burkholderiales</taxon>
        <taxon>Burkholderiaceae</taxon>
        <taxon>Caballeronia</taxon>
    </lineage>
</organism>
<reference evidence="4" key="1">
    <citation type="submission" date="2022-09" db="EMBL/GenBank/DDBJ databases">
        <title>Isolation and characterization of 3-chlorobenzoate degrading bacteria from soils in Shizuoka.</title>
        <authorList>
            <person name="Ifat A."/>
            <person name="Ogawa N."/>
            <person name="Kimbara K."/>
            <person name="Moriuchi R."/>
            <person name="Dohra H."/>
            <person name="Shintani M."/>
        </authorList>
    </citation>
    <scope>NUCLEOTIDE SEQUENCE</scope>
    <source>
        <strain evidence="4">19CS4-2</strain>
    </source>
</reference>
<dbReference type="RefSeq" id="WP_238211554.1">
    <property type="nucleotide sequence ID" value="NZ_BPUS01000003.1"/>
</dbReference>
<keyword evidence="1 4" id="KW-0489">Methyltransferase</keyword>
<dbReference type="GO" id="GO:0008168">
    <property type="term" value="F:methyltransferase activity"/>
    <property type="evidence" value="ECO:0007669"/>
    <property type="project" value="UniProtKB-KW"/>
</dbReference>